<protein>
    <submittedName>
        <fullName evidence="2">Uncharacterized protein</fullName>
    </submittedName>
</protein>
<organism evidence="2 3">
    <name type="scientific">Roseateles terrae</name>
    <dbReference type="NCBI Taxonomy" id="431060"/>
    <lineage>
        <taxon>Bacteria</taxon>
        <taxon>Pseudomonadati</taxon>
        <taxon>Pseudomonadota</taxon>
        <taxon>Betaproteobacteria</taxon>
        <taxon>Burkholderiales</taxon>
        <taxon>Sphaerotilaceae</taxon>
        <taxon>Roseateles</taxon>
    </lineage>
</organism>
<dbReference type="Proteomes" id="UP000574369">
    <property type="component" value="Unassembled WGS sequence"/>
</dbReference>
<evidence type="ECO:0000256" key="1">
    <source>
        <dbReference type="SAM" id="MobiDB-lite"/>
    </source>
</evidence>
<dbReference type="EMBL" id="JACHXO010000006">
    <property type="protein sequence ID" value="MBB3195992.1"/>
    <property type="molecule type" value="Genomic_DNA"/>
</dbReference>
<reference evidence="2 3" key="1">
    <citation type="submission" date="2020-08" db="EMBL/GenBank/DDBJ databases">
        <title>Genomic Encyclopedia of Type Strains, Phase III (KMG-III): the genomes of soil and plant-associated and newly described type strains.</title>
        <authorList>
            <person name="Whitman W."/>
        </authorList>
    </citation>
    <scope>NUCLEOTIDE SEQUENCE [LARGE SCALE GENOMIC DNA]</scope>
    <source>
        <strain evidence="2 3">CECT 7247</strain>
    </source>
</reference>
<name>A0ABR6GV52_9BURK</name>
<sequence length="179" mass="19232">MAQPPWMPMPTPIPTQMPTPTPTGPMLSAWRGSARRQAKPRTNATCLVGVSAPPDEDHRYTSAQASMLPTAPDTAHCRCSVGKPAMGGQHQRADECGATGALNDRHGPMASSTGMRVPVRVPVRVRVRVRVPVRVRVCGLRWVQGCSASPAGSVYRLRDSENPKKLTSTRVGNCRTASL</sequence>
<evidence type="ECO:0000313" key="2">
    <source>
        <dbReference type="EMBL" id="MBB3195992.1"/>
    </source>
</evidence>
<proteinExistence type="predicted"/>
<feature type="region of interest" description="Disordered" evidence="1">
    <location>
        <begin position="1"/>
        <end position="21"/>
    </location>
</feature>
<keyword evidence="3" id="KW-1185">Reference proteome</keyword>
<accession>A0ABR6GV52</accession>
<comment type="caution">
    <text evidence="2">The sequence shown here is derived from an EMBL/GenBank/DDBJ whole genome shotgun (WGS) entry which is preliminary data.</text>
</comment>
<gene>
    <name evidence="2" type="ORF">FHS28_003402</name>
</gene>
<evidence type="ECO:0000313" key="3">
    <source>
        <dbReference type="Proteomes" id="UP000574369"/>
    </source>
</evidence>